<feature type="compositionally biased region" description="Polar residues" evidence="1">
    <location>
        <begin position="333"/>
        <end position="345"/>
    </location>
</feature>
<evidence type="ECO:0000313" key="3">
    <source>
        <dbReference type="Proteomes" id="UP001565368"/>
    </source>
</evidence>
<evidence type="ECO:0000256" key="1">
    <source>
        <dbReference type="SAM" id="MobiDB-lite"/>
    </source>
</evidence>
<feature type="compositionally biased region" description="Polar residues" evidence="1">
    <location>
        <begin position="385"/>
        <end position="411"/>
    </location>
</feature>
<feature type="compositionally biased region" description="Polar residues" evidence="1">
    <location>
        <begin position="269"/>
        <end position="286"/>
    </location>
</feature>
<feature type="compositionally biased region" description="Low complexity" evidence="1">
    <location>
        <begin position="195"/>
        <end position="216"/>
    </location>
</feature>
<dbReference type="GeneID" id="95989599"/>
<feature type="region of interest" description="Disordered" evidence="1">
    <location>
        <begin position="444"/>
        <end position="471"/>
    </location>
</feature>
<feature type="compositionally biased region" description="Polar residues" evidence="1">
    <location>
        <begin position="161"/>
        <end position="180"/>
    </location>
</feature>
<dbReference type="EMBL" id="JBBXJM010000007">
    <property type="protein sequence ID" value="KAL1404944.1"/>
    <property type="molecule type" value="Genomic_DNA"/>
</dbReference>
<dbReference type="RefSeq" id="XP_069204888.1">
    <property type="nucleotide sequence ID" value="XM_069356951.1"/>
</dbReference>
<feature type="compositionally biased region" description="Polar residues" evidence="1">
    <location>
        <begin position="363"/>
        <end position="372"/>
    </location>
</feature>
<evidence type="ECO:0000313" key="2">
    <source>
        <dbReference type="EMBL" id="KAL1404944.1"/>
    </source>
</evidence>
<proteinExistence type="predicted"/>
<gene>
    <name evidence="2" type="ORF">Q8F55_008556</name>
</gene>
<sequence>MASWAPSTHDDPTQPMGNAKLMVDFSTLATSIKPKDHIARATELHVGPTPLFGREGRDVFALIVAKYLQYHANCPEPDTWVPGCHDVPTMYCAPVCSGSDSGTPADPAFPTPTTPAPGDTKKRRRNNRGKKKKKRGANAAAAVPISQDAPDPCASKEKTATPASETVSTNSNAHVTTIDASSDGAEEPEPRDNGDPAPSTTPTAAHSAADTVASTPSPRPPPPNTPGWFDLFDTLISAVPCGSDEPPVPSTQPTGAETISMQPLAAARPSTSNEVFRPISLSSDPRMSSATKSTPSAPPPPKASKPCSSSGLSTGEADRPAEAHTDLPRAPDASSTATPDITPDQSQDEIVYSPPTDEDMTEQKVSAPSSDENPIGAQAVPADATNDSSRPASDGTESPPVSTPHRVSSFDSLDEVIVFPLTIRPKPKPEQTCFCDTCCNPPARYARLDDSDLDDEDEDAEDDDPRPWQRV</sequence>
<organism evidence="2 3">
    <name type="scientific">Vanrija albida</name>
    <dbReference type="NCBI Taxonomy" id="181172"/>
    <lineage>
        <taxon>Eukaryota</taxon>
        <taxon>Fungi</taxon>
        <taxon>Dikarya</taxon>
        <taxon>Basidiomycota</taxon>
        <taxon>Agaricomycotina</taxon>
        <taxon>Tremellomycetes</taxon>
        <taxon>Trichosporonales</taxon>
        <taxon>Trichosporonaceae</taxon>
        <taxon>Vanrija</taxon>
    </lineage>
</organism>
<keyword evidence="3" id="KW-1185">Reference proteome</keyword>
<comment type="caution">
    <text evidence="2">The sequence shown here is derived from an EMBL/GenBank/DDBJ whole genome shotgun (WGS) entry which is preliminary data.</text>
</comment>
<protein>
    <submittedName>
        <fullName evidence="2">Uncharacterized protein</fullName>
    </submittedName>
</protein>
<name>A0ABR3PRA3_9TREE</name>
<reference evidence="2 3" key="1">
    <citation type="submission" date="2023-08" db="EMBL/GenBank/DDBJ databases">
        <title>Annotated Genome Sequence of Vanrija albida AlHP1.</title>
        <authorList>
            <person name="Herzog R."/>
        </authorList>
    </citation>
    <scope>NUCLEOTIDE SEQUENCE [LARGE SCALE GENOMIC DNA]</scope>
    <source>
        <strain evidence="2 3">AlHP1</strain>
    </source>
</reference>
<feature type="compositionally biased region" description="Polar residues" evidence="1">
    <location>
        <begin position="251"/>
        <end position="261"/>
    </location>
</feature>
<feature type="compositionally biased region" description="Basic and acidic residues" evidence="1">
    <location>
        <begin position="316"/>
        <end position="329"/>
    </location>
</feature>
<feature type="region of interest" description="Disordered" evidence="1">
    <location>
        <begin position="103"/>
        <end position="413"/>
    </location>
</feature>
<dbReference type="Proteomes" id="UP001565368">
    <property type="component" value="Unassembled WGS sequence"/>
</dbReference>
<feature type="compositionally biased region" description="Basic residues" evidence="1">
    <location>
        <begin position="121"/>
        <end position="136"/>
    </location>
</feature>
<feature type="compositionally biased region" description="Acidic residues" evidence="1">
    <location>
        <begin position="451"/>
        <end position="464"/>
    </location>
</feature>
<accession>A0ABR3PRA3</accession>